<dbReference type="OrthoDB" id="9813903at2"/>
<dbReference type="SMART" id="SM00267">
    <property type="entry name" value="GGDEF"/>
    <property type="match status" value="1"/>
</dbReference>
<gene>
    <name evidence="4" type="ordered locus">Tbd_2578</name>
</gene>
<feature type="transmembrane region" description="Helical" evidence="1">
    <location>
        <begin position="184"/>
        <end position="202"/>
    </location>
</feature>
<evidence type="ECO:0000259" key="3">
    <source>
        <dbReference type="PROSITE" id="PS50887"/>
    </source>
</evidence>
<dbReference type="AlphaFoldDB" id="Q3SFS5"/>
<organism evidence="4 5">
    <name type="scientific">Thiobacillus denitrificans (strain ATCC 25259 / T1)</name>
    <dbReference type="NCBI Taxonomy" id="292415"/>
    <lineage>
        <taxon>Bacteria</taxon>
        <taxon>Pseudomonadati</taxon>
        <taxon>Pseudomonadota</taxon>
        <taxon>Betaproteobacteria</taxon>
        <taxon>Nitrosomonadales</taxon>
        <taxon>Thiobacillaceae</taxon>
        <taxon>Thiobacillus</taxon>
    </lineage>
</organism>
<feature type="domain" description="EAL" evidence="2">
    <location>
        <begin position="445"/>
        <end position="699"/>
    </location>
</feature>
<dbReference type="Pfam" id="PF00563">
    <property type="entry name" value="EAL"/>
    <property type="match status" value="1"/>
</dbReference>
<dbReference type="HOGENOM" id="CLU_000445_70_49_4"/>
<keyword evidence="1" id="KW-0812">Transmembrane</keyword>
<dbReference type="InterPro" id="IPR001633">
    <property type="entry name" value="EAL_dom"/>
</dbReference>
<feature type="domain" description="GGDEF" evidence="3">
    <location>
        <begin position="304"/>
        <end position="436"/>
    </location>
</feature>
<evidence type="ECO:0000313" key="5">
    <source>
        <dbReference type="Proteomes" id="UP000008291"/>
    </source>
</evidence>
<dbReference type="Pfam" id="PF17159">
    <property type="entry name" value="MASE3"/>
    <property type="match status" value="1"/>
</dbReference>
<dbReference type="CDD" id="cd01948">
    <property type="entry name" value="EAL"/>
    <property type="match status" value="1"/>
</dbReference>
<dbReference type="PANTHER" id="PTHR44757">
    <property type="entry name" value="DIGUANYLATE CYCLASE DGCP"/>
    <property type="match status" value="1"/>
</dbReference>
<accession>Q3SFS5</accession>
<dbReference type="SUPFAM" id="SSF141868">
    <property type="entry name" value="EAL domain-like"/>
    <property type="match status" value="1"/>
</dbReference>
<dbReference type="Gene3D" id="3.20.20.450">
    <property type="entry name" value="EAL domain"/>
    <property type="match status" value="1"/>
</dbReference>
<feature type="transmembrane region" description="Helical" evidence="1">
    <location>
        <begin position="144"/>
        <end position="164"/>
    </location>
</feature>
<feature type="transmembrane region" description="Helical" evidence="1">
    <location>
        <begin position="114"/>
        <end position="132"/>
    </location>
</feature>
<dbReference type="PROSITE" id="PS50887">
    <property type="entry name" value="GGDEF"/>
    <property type="match status" value="1"/>
</dbReference>
<dbReference type="InterPro" id="IPR033425">
    <property type="entry name" value="MASE3"/>
</dbReference>
<dbReference type="PROSITE" id="PS50883">
    <property type="entry name" value="EAL"/>
    <property type="match status" value="1"/>
</dbReference>
<dbReference type="NCBIfam" id="TIGR00254">
    <property type="entry name" value="GGDEF"/>
    <property type="match status" value="1"/>
</dbReference>
<keyword evidence="1" id="KW-0472">Membrane</keyword>
<dbReference type="InterPro" id="IPR052155">
    <property type="entry name" value="Biofilm_reg_signaling"/>
</dbReference>
<feature type="transmembrane region" description="Helical" evidence="1">
    <location>
        <begin position="214"/>
        <end position="233"/>
    </location>
</feature>
<dbReference type="SMART" id="SM00052">
    <property type="entry name" value="EAL"/>
    <property type="match status" value="1"/>
</dbReference>
<evidence type="ECO:0000256" key="1">
    <source>
        <dbReference type="SAM" id="Phobius"/>
    </source>
</evidence>
<dbReference type="InterPro" id="IPR043128">
    <property type="entry name" value="Rev_trsase/Diguanyl_cyclase"/>
</dbReference>
<dbReference type="KEGG" id="tbd:Tbd_2578"/>
<name>Q3SFS5_THIDA</name>
<feature type="transmembrane region" description="Helical" evidence="1">
    <location>
        <begin position="43"/>
        <end position="63"/>
    </location>
</feature>
<dbReference type="FunFam" id="3.20.20.450:FF:000001">
    <property type="entry name" value="Cyclic di-GMP phosphodiesterase yahA"/>
    <property type="match status" value="1"/>
</dbReference>
<dbReference type="PANTHER" id="PTHR44757:SF2">
    <property type="entry name" value="BIOFILM ARCHITECTURE MAINTENANCE PROTEIN MBAA"/>
    <property type="match status" value="1"/>
</dbReference>
<sequence length="702" mass="76522">MQLPGKDLHRRAGVGLLALSLLLLLWQASRVNQLAVSPADFLAVHSLMEVFAVVVAALIFFTGHGVQQAERSTRAMALGCAFLAVAMFDVLHFLSSPGMSDMLSPNTQHKSLVFALAARIVGGIGLLAYVLLPETQAARSGVRRYAWVAVILPLAALALLVLYTPDIVPAMYVEGVGLTRLKVGTQWLAIGLYLSAAALAHLRRGRLRGCDADSLILALLLLAASELFFTLYVEVSSTANFIGHCYKVFAYYFLYRAIYAEAVSRPFRRMRNMLTHDDLTGLPNRTAFNEQLNLSLERARRDGTSCAVLLLDLDHLQNVNDTLGHEQGDMLLVAAAARIRERLGDAGFLARFSGDEFVILLDNAEVEHARGAGEGLLRAMEQEFDIGTDRLAISASVGIVTYPADGESGSVLMRYADLALHRAKVGGRNGLVVFSRDLAEVVERRVAIEAHLKNALDRNELSLAYQPKREIGSGRLTGWEALLRWQSPKLGMVGPQEFIPIAEQTGLIVPIGQWVLRNACLQLRAWKDLGLEAGNIAVNLSTRQFRQKDLAEQIAAALEDAGLAPGDLELELTESLLMDNLASAAEVLARLEQLGIRIAIDDFGTGYSSLSYLKTFPIHCLKIDRSFIQDIPADENDTAIVRTIIALARSLGLTVVAEGVETEAQLDYLRANQCDEGQGYLLSRPLDPDACTRLMRAGVVAA</sequence>
<dbReference type="eggNOG" id="COG5001">
    <property type="taxonomic scope" value="Bacteria"/>
</dbReference>
<dbReference type="Pfam" id="PF00990">
    <property type="entry name" value="GGDEF"/>
    <property type="match status" value="1"/>
</dbReference>
<reference evidence="4 5" key="1">
    <citation type="journal article" date="2006" name="J. Bacteriol.">
        <title>The genome sequence of the obligately chemolithoautotrophic, facultatively anaerobic bacterium Thiobacillus denitrificans.</title>
        <authorList>
            <person name="Beller H.R."/>
            <person name="Chain P.S."/>
            <person name="Letain T.E."/>
            <person name="Chakicherla A."/>
            <person name="Larimer F.W."/>
            <person name="Richardson P.M."/>
            <person name="Coleman M.A."/>
            <person name="Wood A.P."/>
            <person name="Kelly D.P."/>
        </authorList>
    </citation>
    <scope>NUCLEOTIDE SEQUENCE [LARGE SCALE GENOMIC DNA]</scope>
    <source>
        <strain evidence="4 5">ATCC 25259</strain>
    </source>
</reference>
<dbReference type="InterPro" id="IPR000160">
    <property type="entry name" value="GGDEF_dom"/>
</dbReference>
<keyword evidence="5" id="KW-1185">Reference proteome</keyword>
<feature type="transmembrane region" description="Helical" evidence="1">
    <location>
        <begin position="75"/>
        <end position="94"/>
    </location>
</feature>
<proteinExistence type="predicted"/>
<dbReference type="InterPro" id="IPR029787">
    <property type="entry name" value="Nucleotide_cyclase"/>
</dbReference>
<keyword evidence="1" id="KW-1133">Transmembrane helix</keyword>
<dbReference type="STRING" id="292415.Tbd_2578"/>
<dbReference type="InterPro" id="IPR035919">
    <property type="entry name" value="EAL_sf"/>
</dbReference>
<protein>
    <submittedName>
        <fullName evidence="4">Putative diguanylate cyclase/phosphodiesterase (GGDEF &amp; EAL domains)</fullName>
    </submittedName>
</protein>
<dbReference type="Gene3D" id="3.30.70.270">
    <property type="match status" value="1"/>
</dbReference>
<dbReference type="Proteomes" id="UP000008291">
    <property type="component" value="Chromosome"/>
</dbReference>
<dbReference type="SUPFAM" id="SSF55073">
    <property type="entry name" value="Nucleotide cyclase"/>
    <property type="match status" value="1"/>
</dbReference>
<dbReference type="CDD" id="cd01949">
    <property type="entry name" value="GGDEF"/>
    <property type="match status" value="1"/>
</dbReference>
<evidence type="ECO:0000259" key="2">
    <source>
        <dbReference type="PROSITE" id="PS50883"/>
    </source>
</evidence>
<dbReference type="EMBL" id="CP000116">
    <property type="protein sequence ID" value="AAZ98531.1"/>
    <property type="molecule type" value="Genomic_DNA"/>
</dbReference>
<evidence type="ECO:0000313" key="4">
    <source>
        <dbReference type="EMBL" id="AAZ98531.1"/>
    </source>
</evidence>